<dbReference type="EMBL" id="JABXJJ020000046">
    <property type="protein sequence ID" value="MDI5973502.1"/>
    <property type="molecule type" value="Genomic_DNA"/>
</dbReference>
<protein>
    <submittedName>
        <fullName evidence="2">Uncharacterized protein</fullName>
    </submittedName>
</protein>
<dbReference type="AlphaFoldDB" id="A0AA90HBJ7"/>
<dbReference type="EMBL" id="JAAGKO020000052">
    <property type="protein sequence ID" value="MDI5966443.1"/>
    <property type="molecule type" value="Genomic_DNA"/>
</dbReference>
<dbReference type="RefSeq" id="WP_271312133.1">
    <property type="nucleotide sequence ID" value="NZ_JAAGKO020000052.1"/>
</dbReference>
<accession>A0AA90HBJ7</accession>
<keyword evidence="3" id="KW-1185">Reference proteome</keyword>
<dbReference type="Proteomes" id="UP001156398">
    <property type="component" value="Unassembled WGS sequence"/>
</dbReference>
<name>A0AA90HBJ7_9ACTN</name>
<sequence length="93" mass="10586">MSEPWTIERIAEALGDHTLAQRFLGEINRTPAHELLTTFAKWERIARITLAAVERGRDLAPFAERGENPPGVWVDKTDQVLEVAERNRSHRVA</sequence>
<organism evidence="2">
    <name type="scientific">Streptantibioticus silvisoli</name>
    <dbReference type="NCBI Taxonomy" id="2705255"/>
    <lineage>
        <taxon>Bacteria</taxon>
        <taxon>Bacillati</taxon>
        <taxon>Actinomycetota</taxon>
        <taxon>Actinomycetes</taxon>
        <taxon>Kitasatosporales</taxon>
        <taxon>Streptomycetaceae</taxon>
        <taxon>Streptantibioticus</taxon>
    </lineage>
</organism>
<comment type="caution">
    <text evidence="2">The sequence shown here is derived from an EMBL/GenBank/DDBJ whole genome shotgun (WGS) entry which is preliminary data.</text>
</comment>
<proteinExistence type="predicted"/>
<gene>
    <name evidence="1" type="ORF">POF43_027585</name>
    <name evidence="2" type="ORF">POF50_029875</name>
</gene>
<evidence type="ECO:0000313" key="3">
    <source>
        <dbReference type="Proteomes" id="UP001156398"/>
    </source>
</evidence>
<evidence type="ECO:0000313" key="2">
    <source>
        <dbReference type="EMBL" id="MDI5973502.1"/>
    </source>
</evidence>
<evidence type="ECO:0000313" key="1">
    <source>
        <dbReference type="EMBL" id="MDI5966443.1"/>
    </source>
</evidence>
<reference evidence="2 3" key="1">
    <citation type="submission" date="2023-05" db="EMBL/GenBank/DDBJ databases">
        <title>Streptantibioticus silvisoli sp. nov., acidotolerant actinomycetes 1 from pine litter.</title>
        <authorList>
            <person name="Swiecimska M."/>
            <person name="Golinska P."/>
            <person name="Sangal V."/>
            <person name="Wachnowicz B."/>
            <person name="Goodfellow M."/>
        </authorList>
    </citation>
    <scope>NUCLEOTIDE SEQUENCE</scope>
    <source>
        <strain evidence="2">SL13</strain>
        <strain evidence="1 3">SL54</strain>
    </source>
</reference>